<sequence length="962" mass="102561">MVGWLDGYKQFSNLAIFIYMLSAISDFISKVTRGGKIRAGGADAQWKKVNELVPGMMIAVPKDELMAKWLNGQIANNQPSDSDVLWDEIVSIRRLSPERVWDIEVEGTRNFVAGHLLETPCPKTYTLLHDEPPRGPPIKRTAKWLNGQMVEKNNEDTNNLTMNKWFGGFFAHNTFISGNIGIGTAVPSAKLDVVGGGKFSGDVTLGDGSGTDLIVGDGTGKIDVGTVDPPFTINGEKYATYLPSMTGVKEETTGFVNTNELVPGIGYRKIIDFNNTEKGSDLWLFSKVSDLAKNLDEMVVLLTPTDNTRTWYKIDKNLNQLIIYSARPANIAYRLTAPRFDSENFQNTRDSDTVGFVINSPDNKVTLDQNGYLPQDSLGGISGYDILVSSGASLNADNGNIYELRTYSGEIVYDFASYSQAIIANIKAGLIEVAQGIFDTIVANSAVIKNLSVENLTVGNISQLGNSQILSPVGDLTATGTASLSRLKTDSIAPLSDQGRIEFDGAISVKGKDGLEVASIDSSGDVDTEGDISARSASFSGQLSVSDLSNLGDLNVSGETTISGELSVNNLKVSGLIESEQINKLQSSFGDLLGRISTLENESITANITVVPTLTVTLNPTLPAPTIDLSISSASESSPLNISTISAESSSSSATLLDALAGFLTSSSQLNQNVEQFIATSTAFINPASIPNPDNNVVLTDNIALTLSAEASPQNQVRTLSDLQVYGQSSLADTVISGQLVVDGGIVIENNKVASLGNTLYLSSLNSIDILGGRLIIDKSGNLDVAGQIIAREGIVTDQISPLSRDLSINLSKGSTTDPDSFGKLIIKGLNENNAASFDVLGNATISGELTLNKLNLNYKEASPSSISGLLSAAENFSLHGINAPGAVSRGTTGQNIIPALSRQLIIYNNQITEHTLIYITPASPTTNKVIFVADKKAGSYFTVALDTPVPFDVKFNWWIIN</sequence>
<dbReference type="AlphaFoldDB" id="A0A1F6ACC2"/>
<reference evidence="1 2" key="1">
    <citation type="journal article" date="2016" name="Nat. Commun.">
        <title>Thousands of microbial genomes shed light on interconnected biogeochemical processes in an aquifer system.</title>
        <authorList>
            <person name="Anantharaman K."/>
            <person name="Brown C.T."/>
            <person name="Hug L.A."/>
            <person name="Sharon I."/>
            <person name="Castelle C.J."/>
            <person name="Probst A.J."/>
            <person name="Thomas B.C."/>
            <person name="Singh A."/>
            <person name="Wilkins M.J."/>
            <person name="Karaoz U."/>
            <person name="Brodie E.L."/>
            <person name="Williams K.H."/>
            <person name="Hubbard S.S."/>
            <person name="Banfield J.F."/>
        </authorList>
    </citation>
    <scope>NUCLEOTIDE SEQUENCE [LARGE SCALE GENOMIC DNA]</scope>
</reference>
<evidence type="ECO:0000313" key="2">
    <source>
        <dbReference type="Proteomes" id="UP000177092"/>
    </source>
</evidence>
<dbReference type="STRING" id="1798384.A3D03_05105"/>
<comment type="caution">
    <text evidence="1">The sequence shown here is derived from an EMBL/GenBank/DDBJ whole genome shotgun (WGS) entry which is preliminary data.</text>
</comment>
<dbReference type="SUPFAM" id="SSF51294">
    <property type="entry name" value="Hedgehog/intein (Hint) domain"/>
    <property type="match status" value="1"/>
</dbReference>
<organism evidence="1 2">
    <name type="scientific">Candidatus Gottesmanbacteria bacterium RIFCSPHIGHO2_02_FULL_40_13</name>
    <dbReference type="NCBI Taxonomy" id="1798384"/>
    <lineage>
        <taxon>Bacteria</taxon>
        <taxon>Candidatus Gottesmaniibacteriota</taxon>
    </lineage>
</organism>
<dbReference type="Gene3D" id="2.170.16.10">
    <property type="entry name" value="Hedgehog/Intein (Hint) domain"/>
    <property type="match status" value="1"/>
</dbReference>
<proteinExistence type="predicted"/>
<dbReference type="Proteomes" id="UP000177092">
    <property type="component" value="Unassembled WGS sequence"/>
</dbReference>
<accession>A0A1F6ACC2</accession>
<evidence type="ECO:0000313" key="1">
    <source>
        <dbReference type="EMBL" id="OGG22053.1"/>
    </source>
</evidence>
<gene>
    <name evidence="1" type="ORF">A3D03_05105</name>
</gene>
<dbReference type="EMBL" id="MFJN01000010">
    <property type="protein sequence ID" value="OGG22053.1"/>
    <property type="molecule type" value="Genomic_DNA"/>
</dbReference>
<name>A0A1F6ACC2_9BACT</name>
<protein>
    <submittedName>
        <fullName evidence="1">Uncharacterized protein</fullName>
    </submittedName>
</protein>
<dbReference type="InterPro" id="IPR036844">
    <property type="entry name" value="Hint_dom_sf"/>
</dbReference>